<keyword evidence="2" id="KW-1185">Reference proteome</keyword>
<dbReference type="Proteomes" id="UP000696485">
    <property type="component" value="Unassembled WGS sequence"/>
</dbReference>
<dbReference type="EMBL" id="JAAAUY010000348">
    <property type="protein sequence ID" value="KAF9331110.1"/>
    <property type="molecule type" value="Genomic_DNA"/>
</dbReference>
<evidence type="ECO:0000313" key="1">
    <source>
        <dbReference type="EMBL" id="KAF9331110.1"/>
    </source>
</evidence>
<dbReference type="AlphaFoldDB" id="A0A9P5VLY2"/>
<protein>
    <submittedName>
        <fullName evidence="1">Uncharacterized protein</fullName>
    </submittedName>
</protein>
<proteinExistence type="predicted"/>
<gene>
    <name evidence="1" type="ORF">BG006_006008</name>
</gene>
<organism evidence="1 2">
    <name type="scientific">Podila minutissima</name>
    <dbReference type="NCBI Taxonomy" id="64525"/>
    <lineage>
        <taxon>Eukaryota</taxon>
        <taxon>Fungi</taxon>
        <taxon>Fungi incertae sedis</taxon>
        <taxon>Mucoromycota</taxon>
        <taxon>Mortierellomycotina</taxon>
        <taxon>Mortierellomycetes</taxon>
        <taxon>Mortierellales</taxon>
        <taxon>Mortierellaceae</taxon>
        <taxon>Podila</taxon>
    </lineage>
</organism>
<evidence type="ECO:0000313" key="2">
    <source>
        <dbReference type="Proteomes" id="UP000696485"/>
    </source>
</evidence>
<comment type="caution">
    <text evidence="1">The sequence shown here is derived from an EMBL/GenBank/DDBJ whole genome shotgun (WGS) entry which is preliminary data.</text>
</comment>
<name>A0A9P5VLY2_9FUNG</name>
<accession>A0A9P5VLY2</accession>
<reference evidence="1" key="1">
    <citation type="journal article" date="2020" name="Fungal Divers.">
        <title>Resolving the Mortierellaceae phylogeny through synthesis of multi-gene phylogenetics and phylogenomics.</title>
        <authorList>
            <person name="Vandepol N."/>
            <person name="Liber J."/>
            <person name="Desiro A."/>
            <person name="Na H."/>
            <person name="Kennedy M."/>
            <person name="Barry K."/>
            <person name="Grigoriev I.V."/>
            <person name="Miller A.N."/>
            <person name="O'Donnell K."/>
            <person name="Stajich J.E."/>
            <person name="Bonito G."/>
        </authorList>
    </citation>
    <scope>NUCLEOTIDE SEQUENCE</scope>
    <source>
        <strain evidence="1">NVP1</strain>
    </source>
</reference>
<sequence>MVLLGLLSTVIACPVPLVEDVKALGKTFQCLRAFKGRFDGGDFNEDVDTFNGKKHRTMQQKLARAFNKAGVLEKTILKTMGHSDKIPAEVLMELLSTQPEMTISVYKYMVFKWRGYHDYLWFRVDDRDGKVVKGDWYHTLE</sequence>